<dbReference type="KEGG" id="dic:Dpoa569_0002890"/>
<gene>
    <name evidence="1" type="ORF">Dpoa569_0002890</name>
</gene>
<organism evidence="1 2">
    <name type="scientific">Dickeya poaceiphila</name>
    <dbReference type="NCBI Taxonomy" id="568768"/>
    <lineage>
        <taxon>Bacteria</taxon>
        <taxon>Pseudomonadati</taxon>
        <taxon>Pseudomonadota</taxon>
        <taxon>Gammaproteobacteria</taxon>
        <taxon>Enterobacterales</taxon>
        <taxon>Pectobacteriaceae</taxon>
        <taxon>Dickeya</taxon>
    </lineage>
</organism>
<dbReference type="STRING" id="568768.GCA_000406125_00961"/>
<proteinExistence type="predicted"/>
<evidence type="ECO:0000313" key="1">
    <source>
        <dbReference type="EMBL" id="QDX30941.1"/>
    </source>
</evidence>
<dbReference type="OrthoDB" id="6609511at2"/>
<dbReference type="AlphaFoldDB" id="A0A5B8I9I9"/>
<name>A0A5B8I9I9_9GAMM</name>
<dbReference type="EMBL" id="CP042220">
    <property type="protein sequence ID" value="QDX30941.1"/>
    <property type="molecule type" value="Genomic_DNA"/>
</dbReference>
<accession>A0A5B8I9I9</accession>
<keyword evidence="2" id="KW-1185">Reference proteome</keyword>
<protein>
    <submittedName>
        <fullName evidence="1">Uncharacterized protein</fullName>
    </submittedName>
</protein>
<evidence type="ECO:0000313" key="2">
    <source>
        <dbReference type="Proteomes" id="UP000320591"/>
    </source>
</evidence>
<dbReference type="Proteomes" id="UP000320591">
    <property type="component" value="Chromosome"/>
</dbReference>
<reference evidence="1 2" key="1">
    <citation type="journal article" date="2019" name="Environ. Microbiol.">
        <title>The phytopathogenic nature of Dickeya aquatica 174/2 and the dynamic early evolution of Dickeya pathogenicity.</title>
        <authorList>
            <person name="Duprey A."/>
            <person name="Taib N."/>
            <person name="Leonard S."/>
            <person name="Garin T."/>
            <person name="Flandrois J.P."/>
            <person name="Nasser W."/>
            <person name="Brochier-Armanet C."/>
            <person name="Reverchon S."/>
        </authorList>
    </citation>
    <scope>NUCLEOTIDE SEQUENCE [LARGE SCALE GENOMIC DNA]</scope>
    <source>
        <strain evidence="1 2">NCPPB 569</strain>
    </source>
</reference>
<sequence>MIISLLRKLMNVLRNKSADHEQEWFTNRTGQLSFRPVISRRNGMYVANVERRVGTRAAEFFDSVGEFRSARRALAEASIMARHMAFYRYRFTL</sequence>
<dbReference type="RefSeq" id="WP_050569411.1">
    <property type="nucleotide sequence ID" value="NZ_CM001975.1"/>
</dbReference>